<organism evidence="3 4">
    <name type="scientific">candidate division WWE3 bacterium CG_4_10_14_0_2_um_filter_42_8</name>
    <dbReference type="NCBI Taxonomy" id="1975074"/>
    <lineage>
        <taxon>Bacteria</taxon>
        <taxon>Katanobacteria</taxon>
    </lineage>
</organism>
<dbReference type="AlphaFoldDB" id="A0A2M7TCQ7"/>
<proteinExistence type="inferred from homology"/>
<dbReference type="InterPro" id="IPR036291">
    <property type="entry name" value="NAD(P)-bd_dom_sf"/>
</dbReference>
<name>A0A2M7TCQ7_UNCKA</name>
<evidence type="ECO:0000259" key="2">
    <source>
        <dbReference type="Pfam" id="PF02719"/>
    </source>
</evidence>
<comment type="similarity">
    <text evidence="1">Belongs to the polysaccharide synthase family.</text>
</comment>
<evidence type="ECO:0000256" key="1">
    <source>
        <dbReference type="ARBA" id="ARBA00007430"/>
    </source>
</evidence>
<dbReference type="Proteomes" id="UP000230970">
    <property type="component" value="Unassembled WGS sequence"/>
</dbReference>
<evidence type="ECO:0000313" key="3">
    <source>
        <dbReference type="EMBL" id="PIZ43102.1"/>
    </source>
</evidence>
<dbReference type="InterPro" id="IPR003869">
    <property type="entry name" value="Polysac_CapD-like"/>
</dbReference>
<reference evidence="4" key="1">
    <citation type="submission" date="2017-09" db="EMBL/GenBank/DDBJ databases">
        <title>Depth-based differentiation of microbial function through sediment-hosted aquifers and enrichment of novel symbionts in the deep terrestrial subsurface.</title>
        <authorList>
            <person name="Probst A.J."/>
            <person name="Ladd B."/>
            <person name="Jarett J.K."/>
            <person name="Geller-Mcgrath D.E."/>
            <person name="Sieber C.M.K."/>
            <person name="Emerson J.B."/>
            <person name="Anantharaman K."/>
            <person name="Thomas B.C."/>
            <person name="Malmstrom R."/>
            <person name="Stieglmeier M."/>
            <person name="Klingl A."/>
            <person name="Woyke T."/>
            <person name="Ryan C.M."/>
            <person name="Banfield J.F."/>
        </authorList>
    </citation>
    <scope>NUCLEOTIDE SEQUENCE [LARGE SCALE GENOMIC DNA]</scope>
</reference>
<dbReference type="PANTHER" id="PTHR43318">
    <property type="entry name" value="UDP-N-ACETYLGLUCOSAMINE 4,6-DEHYDRATASE"/>
    <property type="match status" value="1"/>
</dbReference>
<dbReference type="InterPro" id="IPR051203">
    <property type="entry name" value="Polysaccharide_Synthase-Rel"/>
</dbReference>
<gene>
    <name evidence="3" type="ORF">COY34_01560</name>
</gene>
<dbReference type="Pfam" id="PF02719">
    <property type="entry name" value="Polysacc_synt_2"/>
    <property type="match status" value="1"/>
</dbReference>
<dbReference type="EMBL" id="PFNJ01000040">
    <property type="protein sequence ID" value="PIZ43102.1"/>
    <property type="molecule type" value="Genomic_DNA"/>
</dbReference>
<dbReference type="Gene3D" id="3.40.50.720">
    <property type="entry name" value="NAD(P)-binding Rossmann-like Domain"/>
    <property type="match status" value="1"/>
</dbReference>
<evidence type="ECO:0000313" key="4">
    <source>
        <dbReference type="Proteomes" id="UP000230970"/>
    </source>
</evidence>
<protein>
    <recommendedName>
        <fullName evidence="2">Polysaccharide biosynthesis protein CapD-like domain-containing protein</fullName>
    </recommendedName>
</protein>
<dbReference type="PANTHER" id="PTHR43318:SF2">
    <property type="entry name" value="UDP-N-ACETYLGLUCOSAMINE 4,6-DEHYDRATASE (INVERTING)"/>
    <property type="match status" value="1"/>
</dbReference>
<feature type="domain" description="Polysaccharide biosynthesis protein CapD-like" evidence="2">
    <location>
        <begin position="7"/>
        <end position="115"/>
    </location>
</feature>
<dbReference type="SUPFAM" id="SSF51735">
    <property type="entry name" value="NAD(P)-binding Rossmann-fold domains"/>
    <property type="match status" value="1"/>
</dbReference>
<accession>A0A2M7TCQ7</accession>
<comment type="caution">
    <text evidence="3">The sequence shown here is derived from an EMBL/GenBank/DDBJ whole genome shotgun (WGS) entry which is preliminary data.</text>
</comment>
<sequence>MFKDKTILITGGTGFLGRNLIRRILPLGPGSIRVYSRDENKHYNLQKLFPGDEKIRSLIGDVRDFARLCKACEGVDIVIHAAALKQISLIEYNIEEAIKTNILGTLNLVRAAQEQG</sequence>
<feature type="non-terminal residue" evidence="3">
    <location>
        <position position="116"/>
    </location>
</feature>